<keyword evidence="2" id="KW-1185">Reference proteome</keyword>
<evidence type="ECO:0000313" key="2">
    <source>
        <dbReference type="Proteomes" id="UP000238479"/>
    </source>
</evidence>
<accession>A0A2P6RD89</accession>
<evidence type="ECO:0000313" key="1">
    <source>
        <dbReference type="EMBL" id="PRQ44397.1"/>
    </source>
</evidence>
<comment type="caution">
    <text evidence="1">The sequence shown here is derived from an EMBL/GenBank/DDBJ whole genome shotgun (WGS) entry which is preliminary data.</text>
</comment>
<dbReference type="Gramene" id="PRQ44397">
    <property type="protein sequence ID" value="PRQ44397"/>
    <property type="gene ID" value="RchiOBHm_Chr3g0478821"/>
</dbReference>
<name>A0A2P6RD89_ROSCH</name>
<reference evidence="1 2" key="1">
    <citation type="journal article" date="2018" name="Nat. Genet.">
        <title>The Rosa genome provides new insights in the design of modern roses.</title>
        <authorList>
            <person name="Bendahmane M."/>
        </authorList>
    </citation>
    <scope>NUCLEOTIDE SEQUENCE [LARGE SCALE GENOMIC DNA]</scope>
    <source>
        <strain evidence="2">cv. Old Blush</strain>
    </source>
</reference>
<dbReference type="EMBL" id="PDCK01000041">
    <property type="protein sequence ID" value="PRQ44397.1"/>
    <property type="molecule type" value="Genomic_DNA"/>
</dbReference>
<proteinExistence type="predicted"/>
<dbReference type="Proteomes" id="UP000238479">
    <property type="component" value="Chromosome 3"/>
</dbReference>
<gene>
    <name evidence="1" type="ORF">RchiOBHm_Chr3g0478821</name>
</gene>
<protein>
    <submittedName>
        <fullName evidence="1">Uncharacterized protein</fullName>
    </submittedName>
</protein>
<dbReference type="AlphaFoldDB" id="A0A2P6RD89"/>
<sequence>MVSCQPNRNLLRLFRFSCTNVIMILRFTFKGNHCSVRLQDHTYIGLLIPGKNQLFRWNQEDQVAFQANLKMNTRGVRRPYFNTKMSRF</sequence>
<organism evidence="1 2">
    <name type="scientific">Rosa chinensis</name>
    <name type="common">China rose</name>
    <dbReference type="NCBI Taxonomy" id="74649"/>
    <lineage>
        <taxon>Eukaryota</taxon>
        <taxon>Viridiplantae</taxon>
        <taxon>Streptophyta</taxon>
        <taxon>Embryophyta</taxon>
        <taxon>Tracheophyta</taxon>
        <taxon>Spermatophyta</taxon>
        <taxon>Magnoliopsida</taxon>
        <taxon>eudicotyledons</taxon>
        <taxon>Gunneridae</taxon>
        <taxon>Pentapetalae</taxon>
        <taxon>rosids</taxon>
        <taxon>fabids</taxon>
        <taxon>Rosales</taxon>
        <taxon>Rosaceae</taxon>
        <taxon>Rosoideae</taxon>
        <taxon>Rosoideae incertae sedis</taxon>
        <taxon>Rosa</taxon>
    </lineage>
</organism>